<dbReference type="GO" id="GO:0032436">
    <property type="term" value="P:positive regulation of proteasomal ubiquitin-dependent protein catabolic process"/>
    <property type="evidence" value="ECO:0007669"/>
    <property type="project" value="TreeGrafter"/>
</dbReference>
<dbReference type="InterPro" id="IPR029071">
    <property type="entry name" value="Ubiquitin-like_domsf"/>
</dbReference>
<keyword evidence="2" id="KW-0963">Cytoplasm</keyword>
<dbReference type="GO" id="GO:0030877">
    <property type="term" value="C:beta-catenin destruction complex"/>
    <property type="evidence" value="ECO:0007669"/>
    <property type="project" value="TreeGrafter"/>
</dbReference>
<accession>A0A4Y2CR82</accession>
<keyword evidence="3 4" id="KW-0879">Wnt signaling pathway</keyword>
<feature type="compositionally biased region" description="Basic and acidic residues" evidence="5">
    <location>
        <begin position="63"/>
        <end position="76"/>
    </location>
</feature>
<evidence type="ECO:0000256" key="2">
    <source>
        <dbReference type="ARBA" id="ARBA00022490"/>
    </source>
</evidence>
<dbReference type="InterPro" id="IPR038207">
    <property type="entry name" value="DIX_dom_sf"/>
</dbReference>
<comment type="caution">
    <text evidence="8">The sequence shown here is derived from an EMBL/GenBank/DDBJ whole genome shotgun (WGS) entry which is preliminary data.</text>
</comment>
<protein>
    <submittedName>
        <fullName evidence="8">Axin-related protein</fullName>
    </submittedName>
</protein>
<dbReference type="EMBL" id="BGPR01000236">
    <property type="protein sequence ID" value="GBM06962.1"/>
    <property type="molecule type" value="Genomic_DNA"/>
</dbReference>
<dbReference type="GO" id="GO:0005634">
    <property type="term" value="C:nucleus"/>
    <property type="evidence" value="ECO:0007669"/>
    <property type="project" value="TreeGrafter"/>
</dbReference>
<dbReference type="SMART" id="SM00315">
    <property type="entry name" value="RGS"/>
    <property type="match status" value="1"/>
</dbReference>
<evidence type="ECO:0000256" key="4">
    <source>
        <dbReference type="PROSITE-ProRule" id="PRU00069"/>
    </source>
</evidence>
<feature type="region of interest" description="Disordered" evidence="5">
    <location>
        <begin position="300"/>
        <end position="321"/>
    </location>
</feature>
<dbReference type="OrthoDB" id="10007451at2759"/>
<dbReference type="AlphaFoldDB" id="A0A4Y2CR82"/>
<feature type="region of interest" description="Disordered" evidence="5">
    <location>
        <begin position="607"/>
        <end position="628"/>
    </location>
</feature>
<feature type="region of interest" description="Disordered" evidence="5">
    <location>
        <begin position="678"/>
        <end position="748"/>
    </location>
</feature>
<evidence type="ECO:0000256" key="1">
    <source>
        <dbReference type="ARBA" id="ARBA00004496"/>
    </source>
</evidence>
<dbReference type="InterPro" id="IPR044926">
    <property type="entry name" value="RGS_subdomain_2"/>
</dbReference>
<dbReference type="GO" id="GO:0060090">
    <property type="term" value="F:molecular adaptor activity"/>
    <property type="evidence" value="ECO:0007669"/>
    <property type="project" value="TreeGrafter"/>
</dbReference>
<feature type="domain" description="DIX" evidence="7">
    <location>
        <begin position="747"/>
        <end position="829"/>
    </location>
</feature>
<evidence type="ECO:0000313" key="9">
    <source>
        <dbReference type="Proteomes" id="UP000499080"/>
    </source>
</evidence>
<evidence type="ECO:0000259" key="6">
    <source>
        <dbReference type="PROSITE" id="PS50132"/>
    </source>
</evidence>
<dbReference type="Pfam" id="PF00778">
    <property type="entry name" value="DIX"/>
    <property type="match status" value="1"/>
</dbReference>
<name>A0A4Y2CR82_ARAVE</name>
<evidence type="ECO:0000259" key="7">
    <source>
        <dbReference type="PROSITE" id="PS50841"/>
    </source>
</evidence>
<dbReference type="PROSITE" id="PS50132">
    <property type="entry name" value="RGS"/>
    <property type="match status" value="1"/>
</dbReference>
<feature type="compositionally biased region" description="Polar residues" evidence="5">
    <location>
        <begin position="300"/>
        <end position="320"/>
    </location>
</feature>
<dbReference type="GO" id="GO:0019901">
    <property type="term" value="F:protein kinase binding"/>
    <property type="evidence" value="ECO:0007669"/>
    <property type="project" value="TreeGrafter"/>
</dbReference>
<dbReference type="SUPFAM" id="SSF48097">
    <property type="entry name" value="Regulator of G-protein signaling, RGS"/>
    <property type="match status" value="1"/>
</dbReference>
<evidence type="ECO:0000256" key="3">
    <source>
        <dbReference type="ARBA" id="ARBA00022687"/>
    </source>
</evidence>
<dbReference type="GO" id="GO:0031625">
    <property type="term" value="F:ubiquitin protein ligase binding"/>
    <property type="evidence" value="ECO:0007669"/>
    <property type="project" value="TreeGrafter"/>
</dbReference>
<dbReference type="GO" id="GO:0048468">
    <property type="term" value="P:cell development"/>
    <property type="evidence" value="ECO:0007669"/>
    <property type="project" value="TreeGrafter"/>
</dbReference>
<dbReference type="Pfam" id="PF08833">
    <property type="entry name" value="Axin_b-cat_bind"/>
    <property type="match status" value="1"/>
</dbReference>
<feature type="compositionally biased region" description="Basic and acidic residues" evidence="5">
    <location>
        <begin position="25"/>
        <end position="57"/>
    </location>
</feature>
<dbReference type="InterPro" id="IPR024066">
    <property type="entry name" value="RGS_subdom1/3"/>
</dbReference>
<organism evidence="8 9">
    <name type="scientific">Araneus ventricosus</name>
    <name type="common">Orbweaver spider</name>
    <name type="synonym">Epeira ventricosa</name>
    <dbReference type="NCBI Taxonomy" id="182803"/>
    <lineage>
        <taxon>Eukaryota</taxon>
        <taxon>Metazoa</taxon>
        <taxon>Ecdysozoa</taxon>
        <taxon>Arthropoda</taxon>
        <taxon>Chelicerata</taxon>
        <taxon>Arachnida</taxon>
        <taxon>Araneae</taxon>
        <taxon>Araneomorphae</taxon>
        <taxon>Entelegynae</taxon>
        <taxon>Araneoidea</taxon>
        <taxon>Araneidae</taxon>
        <taxon>Araneus</taxon>
    </lineage>
</organism>
<dbReference type="GO" id="GO:0090090">
    <property type="term" value="P:negative regulation of canonical Wnt signaling pathway"/>
    <property type="evidence" value="ECO:0007669"/>
    <property type="project" value="InterPro"/>
</dbReference>
<proteinExistence type="predicted"/>
<dbReference type="SMART" id="SM00021">
    <property type="entry name" value="DAX"/>
    <property type="match status" value="1"/>
</dbReference>
<dbReference type="InterPro" id="IPR014936">
    <property type="entry name" value="Axin_b-cat-bd"/>
</dbReference>
<dbReference type="Gene3D" id="1.10.196.10">
    <property type="match status" value="1"/>
</dbReference>
<evidence type="ECO:0000256" key="5">
    <source>
        <dbReference type="SAM" id="MobiDB-lite"/>
    </source>
</evidence>
<reference evidence="8 9" key="1">
    <citation type="journal article" date="2019" name="Sci. Rep.">
        <title>Orb-weaving spider Araneus ventricosus genome elucidates the spidroin gene catalogue.</title>
        <authorList>
            <person name="Kono N."/>
            <person name="Nakamura H."/>
            <person name="Ohtoshi R."/>
            <person name="Moran D.A.P."/>
            <person name="Shinohara A."/>
            <person name="Yoshida Y."/>
            <person name="Fujiwara M."/>
            <person name="Mori M."/>
            <person name="Tomita M."/>
            <person name="Arakawa K."/>
        </authorList>
    </citation>
    <scope>NUCLEOTIDE SEQUENCE [LARGE SCALE GENOMIC DNA]</scope>
</reference>
<dbReference type="Gene3D" id="1.10.167.10">
    <property type="entry name" value="Regulator of G-protein Signalling 4, domain 2"/>
    <property type="match status" value="1"/>
</dbReference>
<evidence type="ECO:0000313" key="8">
    <source>
        <dbReference type="EMBL" id="GBM06962.1"/>
    </source>
</evidence>
<dbReference type="GO" id="GO:0008013">
    <property type="term" value="F:beta-catenin binding"/>
    <property type="evidence" value="ECO:0007669"/>
    <property type="project" value="TreeGrafter"/>
</dbReference>
<dbReference type="Proteomes" id="UP000499080">
    <property type="component" value="Unassembled WGS sequence"/>
</dbReference>
<dbReference type="PROSITE" id="PS50841">
    <property type="entry name" value="DIX"/>
    <property type="match status" value="1"/>
</dbReference>
<dbReference type="SUPFAM" id="SSF54236">
    <property type="entry name" value="Ubiquitin-like"/>
    <property type="match status" value="1"/>
</dbReference>
<dbReference type="InterPro" id="IPR043581">
    <property type="entry name" value="Axin-like"/>
</dbReference>
<dbReference type="PANTHER" id="PTHR46102">
    <property type="entry name" value="AXIN"/>
    <property type="match status" value="1"/>
</dbReference>
<dbReference type="Gene3D" id="2.40.240.130">
    <property type="match status" value="1"/>
</dbReference>
<dbReference type="InterPro" id="IPR016137">
    <property type="entry name" value="RGS"/>
</dbReference>
<feature type="domain" description="RGS" evidence="6">
    <location>
        <begin position="92"/>
        <end position="210"/>
    </location>
</feature>
<feature type="compositionally biased region" description="Low complexity" evidence="5">
    <location>
        <begin position="614"/>
        <end position="626"/>
    </location>
</feature>
<dbReference type="GO" id="GO:0016055">
    <property type="term" value="P:Wnt signaling pathway"/>
    <property type="evidence" value="ECO:0007669"/>
    <property type="project" value="UniProtKB-KW"/>
</dbReference>
<comment type="subcellular location">
    <subcellularLocation>
        <location evidence="1">Cytoplasm</location>
    </subcellularLocation>
</comment>
<dbReference type="GO" id="GO:0005886">
    <property type="term" value="C:plasma membrane"/>
    <property type="evidence" value="ECO:0007669"/>
    <property type="project" value="TreeGrafter"/>
</dbReference>
<dbReference type="PANTHER" id="PTHR46102:SF2">
    <property type="entry name" value="AXIN"/>
    <property type="match status" value="1"/>
</dbReference>
<dbReference type="InterPro" id="IPR001158">
    <property type="entry name" value="DIX"/>
</dbReference>
<feature type="region of interest" description="Disordered" evidence="5">
    <location>
        <begin position="1"/>
        <end position="85"/>
    </location>
</feature>
<feature type="compositionally biased region" description="Polar residues" evidence="5">
    <location>
        <begin position="733"/>
        <end position="748"/>
    </location>
</feature>
<dbReference type="InterPro" id="IPR036305">
    <property type="entry name" value="RGS_sf"/>
</dbReference>
<dbReference type="GO" id="GO:0005737">
    <property type="term" value="C:cytoplasm"/>
    <property type="evidence" value="ECO:0007669"/>
    <property type="project" value="UniProtKB-SubCell"/>
</dbReference>
<sequence>MNGTAESVSYPIKLPSSPRPPAVGEEVRVFHDLSYRSSDHRKKMEDCQSTCEGDKPDLVISKDTSEGESTKCEDSSHSPNPSPPAPCKWAQSLQCLLDDVKGVDLFEQFLKQEGHDTRSLSFYFACRGVKKTDPTDKEKLHKLINVLYDKKVKRINAISPQIKQEIKQKLSSNTGVDVNIFDDAQKAVEQYMLNTTYPNFLSSDIYLEYLRSVQNEQTLERECHGTPEPSELPTVHEDIELSFNKAQNYKESLLCRRRWSSYKIKPESQVASYSKSPYSNYSSYHTKYASFLPASAQDSELQSLSSDAQTDDTMSQTDSSIDFPMHCRTKQKRTPRTKYSGVLNKDTRLNINNFIPRTMRPVPESVATMATKDPAKFHAVLVEKLQRVEEDQKTKEKFNERYQAIEGSQPQSFHPLQLQPAEDNVQDILDAHVSRVFKDTGLTPTLSPICNSPPVMKLTGEDPLRVPPPGQNDHIQDMLNSYSQRVGQPSPFAVPYAMRYNRRDLDTRSSDSGALTDWTSEDNLQSLHRPIDYASSSEAPEYSQLKRNRDHQLKRYMSKKNQADSASSCVDSGISVACEPLPIQSSCHSKVSSWLESKKCASEMEKDHQWKNASSTSPVLSRSSSSRKAVAYNSTRSGVLDPGSTHWPLVPAQPVAQDLSMPALPVPDTTTNLLEARRRLEDESRTKPAKSKYNSGGRNSHETAKLRNSFRACNPVDESNSHSSRKQSKKSLPPTSMESTSSPAGNSDMTIIGYSYGRDSVPYKSRFPGKNITLKQFKSLLSKKGNFKYFFKRVSDDFGTGVVLEEVSDDSEILPLWEGKVFCVIESMDDNAANDD</sequence>
<gene>
    <name evidence="8" type="primary">AXNR_1</name>
    <name evidence="8" type="ORF">AVEN_239666_2</name>
</gene>
<dbReference type="Pfam" id="PF00615">
    <property type="entry name" value="RGS"/>
    <property type="match status" value="1"/>
</dbReference>
<keyword evidence="9" id="KW-1185">Reference proteome</keyword>